<dbReference type="Proteomes" id="UP001432027">
    <property type="component" value="Unassembled WGS sequence"/>
</dbReference>
<organism evidence="2 3">
    <name type="scientific">Pristionchus entomophagus</name>
    <dbReference type="NCBI Taxonomy" id="358040"/>
    <lineage>
        <taxon>Eukaryota</taxon>
        <taxon>Metazoa</taxon>
        <taxon>Ecdysozoa</taxon>
        <taxon>Nematoda</taxon>
        <taxon>Chromadorea</taxon>
        <taxon>Rhabditida</taxon>
        <taxon>Rhabditina</taxon>
        <taxon>Diplogasteromorpha</taxon>
        <taxon>Diplogasteroidea</taxon>
        <taxon>Neodiplogasteridae</taxon>
        <taxon>Pristionchus</taxon>
    </lineage>
</organism>
<proteinExistence type="predicted"/>
<feature type="non-terminal residue" evidence="2">
    <location>
        <position position="88"/>
    </location>
</feature>
<dbReference type="AlphaFoldDB" id="A0AAV5TJ56"/>
<reference evidence="2" key="1">
    <citation type="submission" date="2023-10" db="EMBL/GenBank/DDBJ databases">
        <title>Genome assembly of Pristionchus species.</title>
        <authorList>
            <person name="Yoshida K."/>
            <person name="Sommer R.J."/>
        </authorList>
    </citation>
    <scope>NUCLEOTIDE SEQUENCE</scope>
    <source>
        <strain evidence="2">RS0144</strain>
    </source>
</reference>
<name>A0AAV5TJ56_9BILA</name>
<protein>
    <submittedName>
        <fullName evidence="2">Uncharacterized protein</fullName>
    </submittedName>
</protein>
<evidence type="ECO:0000313" key="3">
    <source>
        <dbReference type="Proteomes" id="UP001432027"/>
    </source>
</evidence>
<keyword evidence="3" id="KW-1185">Reference proteome</keyword>
<comment type="caution">
    <text evidence="2">The sequence shown here is derived from an EMBL/GenBank/DDBJ whole genome shotgun (WGS) entry which is preliminary data.</text>
</comment>
<feature type="region of interest" description="Disordered" evidence="1">
    <location>
        <begin position="22"/>
        <end position="76"/>
    </location>
</feature>
<feature type="compositionally biased region" description="Basic and acidic residues" evidence="1">
    <location>
        <begin position="23"/>
        <end position="43"/>
    </location>
</feature>
<feature type="non-terminal residue" evidence="2">
    <location>
        <position position="1"/>
    </location>
</feature>
<dbReference type="EMBL" id="BTSX01000004">
    <property type="protein sequence ID" value="GMS94207.1"/>
    <property type="molecule type" value="Genomic_DNA"/>
</dbReference>
<gene>
    <name evidence="2" type="ORF">PENTCL1PPCAC_16382</name>
</gene>
<feature type="compositionally biased region" description="Basic and acidic residues" evidence="1">
    <location>
        <begin position="51"/>
        <end position="63"/>
    </location>
</feature>
<evidence type="ECO:0000256" key="1">
    <source>
        <dbReference type="SAM" id="MobiDB-lite"/>
    </source>
</evidence>
<sequence length="88" mass="10162">VYRFIFGSLHSTFHEAASFAENHWSDDSDDGSRVNRSNDRSVDGSRNIHRTSNEHNGCKREESKEEDDERSEHGRKKLLCLPSNILPF</sequence>
<evidence type="ECO:0000313" key="2">
    <source>
        <dbReference type="EMBL" id="GMS94207.1"/>
    </source>
</evidence>
<accession>A0AAV5TJ56</accession>